<protein>
    <submittedName>
        <fullName evidence="1">Uncharacterized protein</fullName>
    </submittedName>
</protein>
<sequence length="90" mass="9794">MELTDQQASDLQTASLDLMQTAINTVGVAPTIQLLQTITGLILQRPDFARKLANPVIQVRLMALAAKYEGTKPGLFDYPGMMSEAIKIFG</sequence>
<evidence type="ECO:0000313" key="2">
    <source>
        <dbReference type="Proteomes" id="UP000664795"/>
    </source>
</evidence>
<gene>
    <name evidence="1" type="ORF">J2I48_26550</name>
</gene>
<comment type="caution">
    <text evidence="1">The sequence shown here is derived from an EMBL/GenBank/DDBJ whole genome shotgun (WGS) entry which is preliminary data.</text>
</comment>
<keyword evidence="2" id="KW-1185">Reference proteome</keyword>
<reference evidence="1 2" key="1">
    <citation type="submission" date="2021-03" db="EMBL/GenBank/DDBJ databases">
        <title>Fibrella sp. HMF5036 genome sequencing and assembly.</title>
        <authorList>
            <person name="Kang H."/>
            <person name="Kim H."/>
            <person name="Bae S."/>
            <person name="Joh K."/>
        </authorList>
    </citation>
    <scope>NUCLEOTIDE SEQUENCE [LARGE SCALE GENOMIC DNA]</scope>
    <source>
        <strain evidence="1 2">HMF5036</strain>
    </source>
</reference>
<dbReference type="Proteomes" id="UP000664795">
    <property type="component" value="Unassembled WGS sequence"/>
</dbReference>
<name>A0A939K0V9_9BACT</name>
<organism evidence="1 2">
    <name type="scientific">Fibrella aquatilis</name>
    <dbReference type="NCBI Taxonomy" id="2817059"/>
    <lineage>
        <taxon>Bacteria</taxon>
        <taxon>Pseudomonadati</taxon>
        <taxon>Bacteroidota</taxon>
        <taxon>Cytophagia</taxon>
        <taxon>Cytophagales</taxon>
        <taxon>Spirosomataceae</taxon>
        <taxon>Fibrella</taxon>
    </lineage>
</organism>
<dbReference type="EMBL" id="JAFMYU010000034">
    <property type="protein sequence ID" value="MBO0934599.1"/>
    <property type="molecule type" value="Genomic_DNA"/>
</dbReference>
<evidence type="ECO:0000313" key="1">
    <source>
        <dbReference type="EMBL" id="MBO0934599.1"/>
    </source>
</evidence>
<proteinExistence type="predicted"/>
<dbReference type="RefSeq" id="WP_207338565.1">
    <property type="nucleotide sequence ID" value="NZ_JAFMYU010000034.1"/>
</dbReference>
<dbReference type="AlphaFoldDB" id="A0A939K0V9"/>
<accession>A0A939K0V9</accession>